<dbReference type="InterPro" id="IPR000387">
    <property type="entry name" value="Tyr_Pase_dom"/>
</dbReference>
<evidence type="ECO:0000259" key="5">
    <source>
        <dbReference type="PROSITE" id="PS51182"/>
    </source>
</evidence>
<evidence type="ECO:0000313" key="6">
    <source>
        <dbReference type="EMBL" id="KAL3811432.1"/>
    </source>
</evidence>
<dbReference type="InterPro" id="IPR016130">
    <property type="entry name" value="Tyr_Pase_AS"/>
</dbReference>
<dbReference type="InterPro" id="IPR014020">
    <property type="entry name" value="Tensin_C2-dom"/>
</dbReference>
<keyword evidence="7" id="KW-1185">Reference proteome</keyword>
<dbReference type="PROSITE" id="PS51181">
    <property type="entry name" value="PPASE_TENSIN"/>
    <property type="match status" value="1"/>
</dbReference>
<feature type="compositionally biased region" description="Gly residues" evidence="2">
    <location>
        <begin position="399"/>
        <end position="419"/>
    </location>
</feature>
<proteinExistence type="predicted"/>
<evidence type="ECO:0000256" key="2">
    <source>
        <dbReference type="SAM" id="MobiDB-lite"/>
    </source>
</evidence>
<dbReference type="Gene3D" id="2.60.40.1110">
    <property type="match status" value="1"/>
</dbReference>
<dbReference type="EMBL" id="JALLPB020000261">
    <property type="protein sequence ID" value="KAL3811432.1"/>
    <property type="molecule type" value="Genomic_DNA"/>
</dbReference>
<gene>
    <name evidence="6" type="ORF">ACHAXA_006656</name>
</gene>
<accession>A0ABD3RGG5</accession>
<feature type="non-terminal residue" evidence="6">
    <location>
        <position position="1"/>
    </location>
</feature>
<dbReference type="PROSITE" id="PS00383">
    <property type="entry name" value="TYR_PHOSPHATASE_1"/>
    <property type="match status" value="1"/>
</dbReference>
<evidence type="ECO:0000313" key="7">
    <source>
        <dbReference type="Proteomes" id="UP001530377"/>
    </source>
</evidence>
<evidence type="ECO:0000259" key="4">
    <source>
        <dbReference type="PROSITE" id="PS51181"/>
    </source>
</evidence>
<dbReference type="SUPFAM" id="SSF52799">
    <property type="entry name" value="(Phosphotyrosine protein) phosphatases II"/>
    <property type="match status" value="1"/>
</dbReference>
<dbReference type="InterPro" id="IPR029021">
    <property type="entry name" value="Prot-tyrosine_phosphatase-like"/>
</dbReference>
<feature type="domain" description="C2 tensin-type" evidence="5">
    <location>
        <begin position="256"/>
        <end position="377"/>
    </location>
</feature>
<evidence type="ECO:0000259" key="3">
    <source>
        <dbReference type="PROSITE" id="PS50056"/>
    </source>
</evidence>
<dbReference type="Gene3D" id="3.90.190.10">
    <property type="entry name" value="Protein tyrosine phosphatase superfamily"/>
    <property type="match status" value="1"/>
</dbReference>
<feature type="domain" description="Phosphatase tensin-type" evidence="4">
    <location>
        <begin position="76"/>
        <end position="252"/>
    </location>
</feature>
<dbReference type="PROSITE" id="PS51182">
    <property type="entry name" value="C2_TENSIN"/>
    <property type="match status" value="1"/>
</dbReference>
<evidence type="ECO:0008006" key="8">
    <source>
        <dbReference type="Google" id="ProtNLM"/>
    </source>
</evidence>
<dbReference type="InterPro" id="IPR029023">
    <property type="entry name" value="Tensin_phosphatase"/>
</dbReference>
<feature type="region of interest" description="Disordered" evidence="2">
    <location>
        <begin position="46"/>
        <end position="69"/>
    </location>
</feature>
<keyword evidence="1" id="KW-0378">Hydrolase</keyword>
<dbReference type="PANTHER" id="PTHR12305:SF94">
    <property type="entry name" value="PHOSPHATIDYLINOSITOL-3,4,5-TRISPHOSPHATE 3-PHOSPHATASE"/>
    <property type="match status" value="1"/>
</dbReference>
<dbReference type="Proteomes" id="UP001530377">
    <property type="component" value="Unassembled WGS sequence"/>
</dbReference>
<feature type="domain" description="Tyrosine specific protein phosphatases" evidence="3">
    <location>
        <begin position="167"/>
        <end position="232"/>
    </location>
</feature>
<organism evidence="6 7">
    <name type="scientific">Cyclostephanos tholiformis</name>
    <dbReference type="NCBI Taxonomy" id="382380"/>
    <lineage>
        <taxon>Eukaryota</taxon>
        <taxon>Sar</taxon>
        <taxon>Stramenopiles</taxon>
        <taxon>Ochrophyta</taxon>
        <taxon>Bacillariophyta</taxon>
        <taxon>Coscinodiscophyceae</taxon>
        <taxon>Thalassiosirophycidae</taxon>
        <taxon>Stephanodiscales</taxon>
        <taxon>Stephanodiscaceae</taxon>
        <taxon>Cyclostephanos</taxon>
    </lineage>
</organism>
<sequence>RRRTSLSSRGAGAATASSCWPVLSAVIPTGLDVLHRQIDHGHDVRGAMNARGRTGEDTGQQQQQHHCMSKRDIDLPLDIEALHNAEVVYITDRLLTMGHPHLQLSVDGDITPNRKLAAVGHMLRKRHGGHYMVWNLSKVDYDAYMLDDMVLSYKFLGSPSPPLGLLPKLLMAIESWLKANSRNVAMVHCLTGRGRTSTVLAAFLCWMGEAGFHDINNALSYIVRCKRLSIKSLTIPSQVRYAGYFANMLNGVRPSSTPLTLKRIIMSKAPKFAAEPDVGKDSAPSLLLSLRVWGCVPYLQLFKAGNLIFTAAASGGVLLRCRHMTKSGQRIRMFRVAFHTGYVPSCILRLMKAQLDGACEDRRFDEGFFVDLIFEACNDASVVVLTIVGDDRVTTSVVGGDGGGSGDGDGRISGGGEGGTVNKAAMRRSMGTMRTGMVVSASAYDSMLHRYSCFWDVITERIEENMRRQK</sequence>
<protein>
    <recommendedName>
        <fullName evidence="8">Phosphatidylinositol-3,4,5-trisphosphate 3-phosphatase</fullName>
    </recommendedName>
</protein>
<feature type="region of interest" description="Disordered" evidence="2">
    <location>
        <begin position="398"/>
        <end position="421"/>
    </location>
</feature>
<dbReference type="InterPro" id="IPR051281">
    <property type="entry name" value="Dual-spec_lipid-protein_phosph"/>
</dbReference>
<feature type="compositionally biased region" description="Polar residues" evidence="2">
    <location>
        <begin position="57"/>
        <end position="66"/>
    </location>
</feature>
<dbReference type="PROSITE" id="PS50056">
    <property type="entry name" value="TYR_PHOSPHATASE_2"/>
    <property type="match status" value="1"/>
</dbReference>
<evidence type="ECO:0000256" key="1">
    <source>
        <dbReference type="ARBA" id="ARBA00022801"/>
    </source>
</evidence>
<dbReference type="SMART" id="SM01326">
    <property type="entry name" value="PTEN_C2"/>
    <property type="match status" value="1"/>
</dbReference>
<comment type="caution">
    <text evidence="6">The sequence shown here is derived from an EMBL/GenBank/DDBJ whole genome shotgun (WGS) entry which is preliminary data.</text>
</comment>
<dbReference type="PANTHER" id="PTHR12305">
    <property type="entry name" value="PHOSPHATASE WITH HOMOLOGY TO TENSIN"/>
    <property type="match status" value="1"/>
</dbReference>
<dbReference type="AlphaFoldDB" id="A0ABD3RGG5"/>
<reference evidence="6 7" key="1">
    <citation type="submission" date="2024-10" db="EMBL/GenBank/DDBJ databases">
        <title>Updated reference genomes for cyclostephanoid diatoms.</title>
        <authorList>
            <person name="Roberts W.R."/>
            <person name="Alverson A.J."/>
        </authorList>
    </citation>
    <scope>NUCLEOTIDE SEQUENCE [LARGE SCALE GENOMIC DNA]</scope>
    <source>
        <strain evidence="6 7">AJA228-03</strain>
    </source>
</reference>
<dbReference type="SUPFAM" id="SSF49562">
    <property type="entry name" value="C2 domain (Calcium/lipid-binding domain, CaLB)"/>
    <property type="match status" value="1"/>
</dbReference>
<dbReference type="Pfam" id="PF10409">
    <property type="entry name" value="PTEN_C2"/>
    <property type="match status" value="1"/>
</dbReference>
<name>A0ABD3RGG5_9STRA</name>
<dbReference type="InterPro" id="IPR035892">
    <property type="entry name" value="C2_domain_sf"/>
</dbReference>
<dbReference type="GO" id="GO:0016791">
    <property type="term" value="F:phosphatase activity"/>
    <property type="evidence" value="ECO:0007669"/>
    <property type="project" value="UniProtKB-ARBA"/>
</dbReference>